<proteinExistence type="predicted"/>
<gene>
    <name evidence="2" type="ORF">Gocc_2295</name>
</gene>
<comment type="caution">
    <text evidence="2">The sequence shown here is derived from an EMBL/GenBank/DDBJ whole genome shotgun (WGS) entry which is preliminary data.</text>
</comment>
<evidence type="ECO:0000313" key="3">
    <source>
        <dbReference type="Proteomes" id="UP000254134"/>
    </source>
</evidence>
<dbReference type="Pfam" id="PF04266">
    <property type="entry name" value="ASCH"/>
    <property type="match status" value="1"/>
</dbReference>
<protein>
    <submittedName>
        <fullName evidence="2">ASCH domain</fullName>
    </submittedName>
</protein>
<dbReference type="Gene3D" id="2.30.130.30">
    <property type="entry name" value="Hypothetical protein"/>
    <property type="match status" value="1"/>
</dbReference>
<dbReference type="InterPro" id="IPR007374">
    <property type="entry name" value="ASCH_domain"/>
</dbReference>
<name>A0A7M2YXJ6_9ACTN</name>
<reference evidence="2 3" key="1">
    <citation type="submission" date="2018-07" db="EMBL/GenBank/DDBJ databases">
        <title>High-quality-draft genome sequence of Gaiella occulta.</title>
        <authorList>
            <person name="Severino R."/>
            <person name="Froufe H.J.C."/>
            <person name="Rainey F.A."/>
            <person name="Barroso C."/>
            <person name="Albuquerque L."/>
            <person name="Lobo-Da-Cunha A."/>
            <person name="Da Costa M.S."/>
            <person name="Egas C."/>
        </authorList>
    </citation>
    <scope>NUCLEOTIDE SEQUENCE [LARGE SCALE GENOMIC DNA]</scope>
    <source>
        <strain evidence="2 3">F2-233</strain>
    </source>
</reference>
<keyword evidence="3" id="KW-1185">Reference proteome</keyword>
<accession>A0A7M2YXJ6</accession>
<dbReference type="InterPro" id="IPR015947">
    <property type="entry name" value="PUA-like_sf"/>
</dbReference>
<sequence>MPTFALNFYSPVVADQLRTGRKTATIRLGDKSPKYKKGMIVTVLVGTRYGQREKIFDAVIDKVDVKRLGDLSPREIEHDNPEIRRADELARWLGQLYNRAVSEDDTVTVIRFSQIIGSMF</sequence>
<dbReference type="SUPFAM" id="SSF88697">
    <property type="entry name" value="PUA domain-like"/>
    <property type="match status" value="1"/>
</dbReference>
<organism evidence="2 3">
    <name type="scientific">Gaiella occulta</name>
    <dbReference type="NCBI Taxonomy" id="1002870"/>
    <lineage>
        <taxon>Bacteria</taxon>
        <taxon>Bacillati</taxon>
        <taxon>Actinomycetota</taxon>
        <taxon>Thermoleophilia</taxon>
        <taxon>Gaiellales</taxon>
        <taxon>Gaiellaceae</taxon>
        <taxon>Gaiella</taxon>
    </lineage>
</organism>
<dbReference type="OrthoDB" id="1633824at2"/>
<dbReference type="AlphaFoldDB" id="A0A7M2YXJ6"/>
<reference evidence="3" key="2">
    <citation type="journal article" date="2019" name="MicrobiologyOpen">
        <title>High-quality draft genome sequence of Gaiella occulta isolated from a 150 meter deep mineral water borehole and comparison with the genome sequences of other deep-branching lineages of the phylum Actinobacteria.</title>
        <authorList>
            <person name="Severino R."/>
            <person name="Froufe H.J.C."/>
            <person name="Barroso C."/>
            <person name="Albuquerque L."/>
            <person name="Lobo-da-Cunha A."/>
            <person name="da Costa M.S."/>
            <person name="Egas C."/>
        </authorList>
    </citation>
    <scope>NUCLEOTIDE SEQUENCE [LARGE SCALE GENOMIC DNA]</scope>
    <source>
        <strain evidence="3">F2-233</strain>
    </source>
</reference>
<evidence type="ECO:0000259" key="1">
    <source>
        <dbReference type="Pfam" id="PF04266"/>
    </source>
</evidence>
<evidence type="ECO:0000313" key="2">
    <source>
        <dbReference type="EMBL" id="RDI74198.1"/>
    </source>
</evidence>
<dbReference type="RefSeq" id="WP_114796696.1">
    <property type="nucleotide sequence ID" value="NZ_QQZY01000005.1"/>
</dbReference>
<dbReference type="EMBL" id="QQZY01000005">
    <property type="protein sequence ID" value="RDI74198.1"/>
    <property type="molecule type" value="Genomic_DNA"/>
</dbReference>
<feature type="domain" description="ASCH" evidence="1">
    <location>
        <begin position="8"/>
        <end position="113"/>
    </location>
</feature>
<dbReference type="Proteomes" id="UP000254134">
    <property type="component" value="Unassembled WGS sequence"/>
</dbReference>